<evidence type="ECO:0000313" key="4">
    <source>
        <dbReference type="EMBL" id="KAK7796686.1"/>
    </source>
</evidence>
<dbReference type="InterPro" id="IPR002190">
    <property type="entry name" value="MHD_dom"/>
</dbReference>
<feature type="domain" description="MAGE" evidence="3">
    <location>
        <begin position="161"/>
        <end position="360"/>
    </location>
</feature>
<dbReference type="Proteomes" id="UP001488838">
    <property type="component" value="Unassembled WGS sequence"/>
</dbReference>
<comment type="caution">
    <text evidence="4">The sequence shown here is derived from an EMBL/GenBank/DDBJ whole genome shotgun (WGS) entry which is preliminary data.</text>
</comment>
<dbReference type="PANTHER" id="PTHR11736">
    <property type="entry name" value="MELANOMA-ASSOCIATED ANTIGEN MAGE ANTIGEN"/>
    <property type="match status" value="1"/>
</dbReference>
<feature type="compositionally biased region" description="Basic residues" evidence="2">
    <location>
        <begin position="29"/>
        <end position="41"/>
    </location>
</feature>
<organism evidence="4 5">
    <name type="scientific">Myodes glareolus</name>
    <name type="common">Bank vole</name>
    <name type="synonym">Clethrionomys glareolus</name>
    <dbReference type="NCBI Taxonomy" id="447135"/>
    <lineage>
        <taxon>Eukaryota</taxon>
        <taxon>Metazoa</taxon>
        <taxon>Chordata</taxon>
        <taxon>Craniata</taxon>
        <taxon>Vertebrata</taxon>
        <taxon>Euteleostomi</taxon>
        <taxon>Mammalia</taxon>
        <taxon>Eutheria</taxon>
        <taxon>Euarchontoglires</taxon>
        <taxon>Glires</taxon>
        <taxon>Rodentia</taxon>
        <taxon>Myomorpha</taxon>
        <taxon>Muroidea</taxon>
        <taxon>Cricetidae</taxon>
        <taxon>Arvicolinae</taxon>
        <taxon>Myodes</taxon>
    </lineage>
</organism>
<dbReference type="GO" id="GO:0005634">
    <property type="term" value="C:nucleus"/>
    <property type="evidence" value="ECO:0007669"/>
    <property type="project" value="TreeGrafter"/>
</dbReference>
<dbReference type="Pfam" id="PF12440">
    <property type="entry name" value="MAGE_N"/>
    <property type="match status" value="1"/>
</dbReference>
<feature type="region of interest" description="Disordered" evidence="2">
    <location>
        <begin position="23"/>
        <end position="136"/>
    </location>
</feature>
<gene>
    <name evidence="4" type="ORF">U0070_016368</name>
</gene>
<dbReference type="GO" id="GO:0000122">
    <property type="term" value="P:negative regulation of transcription by RNA polymerase II"/>
    <property type="evidence" value="ECO:0007669"/>
    <property type="project" value="TreeGrafter"/>
</dbReference>
<dbReference type="Pfam" id="PF01454">
    <property type="entry name" value="MAGE"/>
    <property type="match status" value="1"/>
</dbReference>
<evidence type="ECO:0000256" key="2">
    <source>
        <dbReference type="SAM" id="MobiDB-lite"/>
    </source>
</evidence>
<dbReference type="SMART" id="SM01373">
    <property type="entry name" value="MAGE"/>
    <property type="match status" value="1"/>
</dbReference>
<protein>
    <recommendedName>
        <fullName evidence="3">MAGE domain-containing protein</fullName>
    </recommendedName>
</protein>
<dbReference type="InterPro" id="IPR021072">
    <property type="entry name" value="MAGE_N"/>
</dbReference>
<dbReference type="Gene3D" id="1.10.10.1210">
    <property type="entry name" value="MAGE homology domain, winged helix WH2 motif"/>
    <property type="match status" value="1"/>
</dbReference>
<accession>A0AAW0H5G8</accession>
<dbReference type="FunFam" id="1.10.10.1210:FF:000001">
    <property type="entry name" value="melanoma-associated antigen D1"/>
    <property type="match status" value="1"/>
</dbReference>
<keyword evidence="1" id="KW-0825">Tumor antigen</keyword>
<reference evidence="4 5" key="1">
    <citation type="journal article" date="2023" name="bioRxiv">
        <title>Conserved and derived expression patterns and positive selection on dental genes reveal complex evolutionary context of ever-growing rodent molars.</title>
        <authorList>
            <person name="Calamari Z.T."/>
            <person name="Song A."/>
            <person name="Cohen E."/>
            <person name="Akter M."/>
            <person name="Roy R.D."/>
            <person name="Hallikas O."/>
            <person name="Christensen M.M."/>
            <person name="Li P."/>
            <person name="Marangoni P."/>
            <person name="Jernvall J."/>
            <person name="Klein O.D."/>
        </authorList>
    </citation>
    <scope>NUCLEOTIDE SEQUENCE [LARGE SCALE GENOMIC DNA]</scope>
    <source>
        <strain evidence="4">V071</strain>
    </source>
</reference>
<dbReference type="InterPro" id="IPR041898">
    <property type="entry name" value="MAGE_WH1"/>
</dbReference>
<name>A0AAW0H5G8_MYOGA</name>
<sequence length="403" mass="44585">MALRPRYRYLPLQHSCLLPLRQLIMPRGNKSKGRSRAKRQQTRRESQNLQGAQPAAEEEATSPPLGQGDAPSSPEGCTPQGSQEAMPHGSPELDVPRSIYDIGADGSDAGAEVSVAGADETSAVSAEGSDVGANDSVADDERSARASKIAAAIQSARRDPLTRKANVLIEFMLEKFKVKKPFTQADMLRMISRKYKVHFTEILRRISVRLELVFGLELKEVDPSSQSYMLVGKLGLSTEGSLSSSSGLPKTGLLMTLLGVIFMKGNRATEEDVWEFLKVVGIYPGKSHVIFGEPREFITKDLVEENYVIYRQVLGSDPPRYEFRWGPRAYAETTKMKVLEVVAKINNTCPSFFPTMYEEAMLDEANRAARRFTAVPGNAVDISDIREVRAHHRKCMAHSSSHI</sequence>
<dbReference type="SMART" id="SM01392">
    <property type="entry name" value="MAGE_N"/>
    <property type="match status" value="1"/>
</dbReference>
<dbReference type="Gene3D" id="1.10.10.1200">
    <property type="entry name" value="MAGE homology domain, winged helix WH1 motif"/>
    <property type="match status" value="1"/>
</dbReference>
<proteinExistence type="predicted"/>
<evidence type="ECO:0000259" key="3">
    <source>
        <dbReference type="PROSITE" id="PS50838"/>
    </source>
</evidence>
<keyword evidence="5" id="KW-1185">Reference proteome</keyword>
<dbReference type="PROSITE" id="PS50838">
    <property type="entry name" value="MAGE"/>
    <property type="match status" value="1"/>
</dbReference>
<dbReference type="AlphaFoldDB" id="A0AAW0H5G8"/>
<dbReference type="FunFam" id="1.10.10.1200:FF:000007">
    <property type="entry name" value="Melanoma-associated antigen C2"/>
    <property type="match status" value="1"/>
</dbReference>
<dbReference type="PANTHER" id="PTHR11736:SF67">
    <property type="entry name" value="MELANOMA-ASSOCIATED ANTIGEN B6B"/>
    <property type="match status" value="1"/>
</dbReference>
<dbReference type="InterPro" id="IPR037445">
    <property type="entry name" value="MAGE"/>
</dbReference>
<evidence type="ECO:0000313" key="5">
    <source>
        <dbReference type="Proteomes" id="UP001488838"/>
    </source>
</evidence>
<dbReference type="InterPro" id="IPR041899">
    <property type="entry name" value="MAGE_WH2"/>
</dbReference>
<evidence type="ECO:0000256" key="1">
    <source>
        <dbReference type="ARBA" id="ARBA00084104"/>
    </source>
</evidence>
<dbReference type="EMBL" id="JBBHLL010001061">
    <property type="protein sequence ID" value="KAK7796686.1"/>
    <property type="molecule type" value="Genomic_DNA"/>
</dbReference>